<dbReference type="InterPro" id="IPR058038">
    <property type="entry name" value="BREX_BrxC_wHTH"/>
</dbReference>
<proteinExistence type="predicted"/>
<evidence type="ECO:0000313" key="4">
    <source>
        <dbReference type="EMBL" id="ACV21364.1"/>
    </source>
</evidence>
<evidence type="ECO:0000313" key="5">
    <source>
        <dbReference type="Proteomes" id="UP000002026"/>
    </source>
</evidence>
<dbReference type="Pfam" id="PF25791">
    <property type="entry name" value="WHD_BREX_BrxC"/>
    <property type="match status" value="1"/>
</dbReference>
<dbReference type="EMBL" id="CP001684">
    <property type="protein sequence ID" value="ACV21364.1"/>
    <property type="molecule type" value="Genomic_DNA"/>
</dbReference>
<evidence type="ECO:0000259" key="2">
    <source>
        <dbReference type="Pfam" id="PF25791"/>
    </source>
</evidence>
<organism evidence="4 5">
    <name type="scientific">Slackia heliotrinireducens (strain ATCC 29202 / DSM 20476 / NCTC 11029 / RHS 1)</name>
    <name type="common">Peptococcus heliotrinreducens</name>
    <dbReference type="NCBI Taxonomy" id="471855"/>
    <lineage>
        <taxon>Bacteria</taxon>
        <taxon>Bacillati</taxon>
        <taxon>Actinomycetota</taxon>
        <taxon>Coriobacteriia</taxon>
        <taxon>Eggerthellales</taxon>
        <taxon>Eggerthellaceae</taxon>
        <taxon>Slackia</taxon>
    </lineage>
</organism>
<reference evidence="4 5" key="1">
    <citation type="journal article" date="2009" name="Stand. Genomic Sci.">
        <title>Complete genome sequence of Slackia heliotrinireducens type strain (RHS 1).</title>
        <authorList>
            <person name="Pukall R."/>
            <person name="Lapidus A."/>
            <person name="Nolan M."/>
            <person name="Copeland A."/>
            <person name="Glavina Del Rio T."/>
            <person name="Lucas S."/>
            <person name="Chen F."/>
            <person name="Tice H."/>
            <person name="Cheng J.F."/>
            <person name="Chertkov O."/>
            <person name="Bruce D."/>
            <person name="Goodwin L."/>
            <person name="Kuske C."/>
            <person name="Brettin T."/>
            <person name="Detter J.C."/>
            <person name="Han C."/>
            <person name="Pitluck S."/>
            <person name="Pati A."/>
            <person name="Mavrommatis K."/>
            <person name="Ivanova N."/>
            <person name="Ovchinnikova G."/>
            <person name="Chen A."/>
            <person name="Palaniappan K."/>
            <person name="Schneider S."/>
            <person name="Rohde M."/>
            <person name="Chain P."/>
            <person name="D'haeseleer P."/>
            <person name="Goker M."/>
            <person name="Bristow J."/>
            <person name="Eisen J.A."/>
            <person name="Markowitz V."/>
            <person name="Kyrpides N.C."/>
            <person name="Klenk H.P."/>
            <person name="Hugenholtz P."/>
        </authorList>
    </citation>
    <scope>NUCLEOTIDE SEQUENCE [LARGE SCALE GENOMIC DNA]</scope>
    <source>
        <strain evidence="5">ATCC 29202 / DSM 20476 / NCTC 11029 / RHS 1</strain>
    </source>
</reference>
<dbReference type="Pfam" id="PF25796">
    <property type="entry name" value="BREX_BrxC_4th"/>
    <property type="match status" value="1"/>
</dbReference>
<dbReference type="AlphaFoldDB" id="C7N258"/>
<name>C7N258_SLAHD</name>
<feature type="coiled-coil region" evidence="1">
    <location>
        <begin position="1012"/>
        <end position="1039"/>
    </location>
</feature>
<protein>
    <recommendedName>
        <fullName evidence="6">BREX system P-loop protein BrxC</fullName>
    </recommendedName>
</protein>
<evidence type="ECO:0000256" key="1">
    <source>
        <dbReference type="SAM" id="Coils"/>
    </source>
</evidence>
<gene>
    <name evidence="4" type="ordered locus">Shel_02960</name>
</gene>
<dbReference type="Proteomes" id="UP000002026">
    <property type="component" value="Chromosome"/>
</dbReference>
<keyword evidence="5" id="KW-1185">Reference proteome</keyword>
<dbReference type="InterPro" id="IPR047679">
    <property type="entry name" value="BREX_BrxC"/>
</dbReference>
<evidence type="ECO:0000259" key="3">
    <source>
        <dbReference type="Pfam" id="PF25796"/>
    </source>
</evidence>
<dbReference type="NCBIfam" id="NF033441">
    <property type="entry name" value="BREX_BrxC"/>
    <property type="match status" value="1"/>
</dbReference>
<sequence length="1180" mass="130401">MLLKDTFLKDIYRPIDPVVKANELGHLKSELEEFVITNEAKSHLQRFFDEYNDPDSAGNGAWISGFFGSGKSHLLKIMAVVMEDRQVDGRGAMDYILPKLSDTPALAAAMEQSRLRHPSESVLFNIDSFAPNAGRSEAGAILSAFIKAFNHHCGYFDGDQQHIAKLEYDLDREGHFEAFKARVEELCGKPWEQVRSSSLLYGKKITSAFDEVCGNPEGTTANVISYYQQTYKPDIRMFAQRVQAYIAEHGKGFRLNFFVDEVGQFIAQNTSLMVNLQTIAEELDNFCHGDSWVIVTSQENVEDVVGQMKQISANDFSKIKDRFKTRMVLTSSDAKEVIRDRLLAKHPGDEPFLEEMYEEYRADFDVLFDFADGAKRYKQYQGAQEFCDTYPFVPYQFEVFMTALRGLSDHNCFTGRHNSTGARSMLGVFQMVAQRICDAGASTEQGTLAPFDLMFEGLRNDLKSEVYAAISTAEDQLDDEVAVRLLKALLLVKYCQDFRATPGNLRVLLYGSFGESTSELNGKIRDALDTLEEQVYVRRNGNIYEYLTNDEKEVEKEIANTIVPEVETRKQIAELFKDVCGATRVTYRNGSFEHSYLYNLKIDGEAQGLQKNDLTVDIVTDRDDGGLFGDIVPTPPKTLTIELRNCKEFLIGVRTFKQTETYTGVHSGAGEIREAILHDKQVANGKLYARLKDELAQLLSDARYNAGGVDITGQVTGTAADAVQSATQELVRRSYTGLQQIGQKFSDNDVYTQCFSSEAAFGLPEYCETVLSRIRLTKGAVASTVAGDGSGSLTGYFIKNEYGWPEIAVRSAIARLFAANKIEVRKSGSPLEKSALADALKRKRDLDKLVVSTIDEVSPEDIAALSRAFKLFAGTQPKGVDQKTIASELAEVAASLAKGFGSTASAAHVYPFGDAYEAALAKVEECAKNASDWRWALGEFPAKAQEYADATSDLKKMASFAGGSPMSKRWLELRSFMASEAAHLTELGIVDEGVAAISAIVEDPECFKNSGIPQAAKQMEALKKEAESARASLRDAERRKLAEYRASYEGTYDIAALPQEAAEEFDGLFSEAEEQLGLIRIPYKIKSFTEDFKKDKAARLLELVTPKPAPPVTPPIDVPTPPDDDDVPPVHVPKTIPVTSLSAKGYSKPAITTEDDVDKYLAALRASIVAVVSGGDIVSI</sequence>
<dbReference type="InterPro" id="IPR027417">
    <property type="entry name" value="P-loop_NTPase"/>
</dbReference>
<dbReference type="InterPro" id="IPR058036">
    <property type="entry name" value="BREX_BrxC_4th"/>
</dbReference>
<dbReference type="eggNOG" id="COG4928">
    <property type="taxonomic scope" value="Bacteria"/>
</dbReference>
<dbReference type="HOGENOM" id="CLU_007924_0_0_11"/>
<dbReference type="KEGG" id="shi:Shel_02960"/>
<accession>C7N258</accession>
<dbReference type="SUPFAM" id="SSF52540">
    <property type="entry name" value="P-loop containing nucleoside triphosphate hydrolases"/>
    <property type="match status" value="1"/>
</dbReference>
<dbReference type="STRING" id="471855.Shel_02960"/>
<feature type="domain" description="Probable ATP-binding protein BrxC 4th six-stranded beta-sheet" evidence="3">
    <location>
        <begin position="564"/>
        <end position="730"/>
    </location>
</feature>
<keyword evidence="1" id="KW-0175">Coiled coil</keyword>
<feature type="domain" description="Probable ATP-binding protein BrxC winged helix-turn-helix" evidence="2">
    <location>
        <begin position="792"/>
        <end position="852"/>
    </location>
</feature>
<evidence type="ECO:0008006" key="6">
    <source>
        <dbReference type="Google" id="ProtNLM"/>
    </source>
</evidence>
<dbReference type="RefSeq" id="WP_012797473.1">
    <property type="nucleotide sequence ID" value="NC_013165.1"/>
</dbReference>